<evidence type="ECO:0000313" key="3">
    <source>
        <dbReference type="Proteomes" id="UP000001072"/>
    </source>
</evidence>
<keyword evidence="3" id="KW-1185">Reference proteome</keyword>
<organism evidence="3">
    <name type="scientific">Melampsora larici-populina (strain 98AG31 / pathotype 3-4-7)</name>
    <name type="common">Poplar leaf rust fungus</name>
    <dbReference type="NCBI Taxonomy" id="747676"/>
    <lineage>
        <taxon>Eukaryota</taxon>
        <taxon>Fungi</taxon>
        <taxon>Dikarya</taxon>
        <taxon>Basidiomycota</taxon>
        <taxon>Pucciniomycotina</taxon>
        <taxon>Pucciniomycetes</taxon>
        <taxon>Pucciniales</taxon>
        <taxon>Melampsoraceae</taxon>
        <taxon>Melampsora</taxon>
    </lineage>
</organism>
<dbReference type="OrthoDB" id="198652at2759"/>
<evidence type="ECO:0000256" key="1">
    <source>
        <dbReference type="SAM" id="MobiDB-lite"/>
    </source>
</evidence>
<reference evidence="3" key="1">
    <citation type="journal article" date="2011" name="Proc. Natl. Acad. Sci. U.S.A.">
        <title>Obligate biotrophy features unraveled by the genomic analysis of rust fungi.</title>
        <authorList>
            <person name="Duplessis S."/>
            <person name="Cuomo C.A."/>
            <person name="Lin Y.-C."/>
            <person name="Aerts A."/>
            <person name="Tisserant E."/>
            <person name="Veneault-Fourrey C."/>
            <person name="Joly D.L."/>
            <person name="Hacquard S."/>
            <person name="Amselem J."/>
            <person name="Cantarel B.L."/>
            <person name="Chiu R."/>
            <person name="Coutinho P.M."/>
            <person name="Feau N."/>
            <person name="Field M."/>
            <person name="Frey P."/>
            <person name="Gelhaye E."/>
            <person name="Goldberg J."/>
            <person name="Grabherr M.G."/>
            <person name="Kodira C.D."/>
            <person name="Kohler A."/>
            <person name="Kuees U."/>
            <person name="Lindquist E.A."/>
            <person name="Lucas S.M."/>
            <person name="Mago R."/>
            <person name="Mauceli E."/>
            <person name="Morin E."/>
            <person name="Murat C."/>
            <person name="Pangilinan J.L."/>
            <person name="Park R."/>
            <person name="Pearson M."/>
            <person name="Quesneville H."/>
            <person name="Rouhier N."/>
            <person name="Sakthikumar S."/>
            <person name="Salamov A.A."/>
            <person name="Schmutz J."/>
            <person name="Selles B."/>
            <person name="Shapiro H."/>
            <person name="Tanguay P."/>
            <person name="Tuskan G.A."/>
            <person name="Henrissat B."/>
            <person name="Van de Peer Y."/>
            <person name="Rouze P."/>
            <person name="Ellis J.G."/>
            <person name="Dodds P.N."/>
            <person name="Schein J.E."/>
            <person name="Zhong S."/>
            <person name="Hamelin R.C."/>
            <person name="Grigoriev I.V."/>
            <person name="Szabo L.J."/>
            <person name="Martin F."/>
        </authorList>
    </citation>
    <scope>NUCLEOTIDE SEQUENCE [LARGE SCALE GENOMIC DNA]</scope>
    <source>
        <strain evidence="3">98AG31 / pathotype 3-4-7</strain>
    </source>
</reference>
<protein>
    <submittedName>
        <fullName evidence="2">Uncharacterized protein</fullName>
    </submittedName>
</protein>
<sequence length="326" mass="37328">MSGFLPSKLKMTQNHGHIEMINFSAIIEIGKILIKKPNLNSKLIQPNFKINDIRDCNWTSLKRCGFNGIIIDKDNCLTRAGDDRLIDELRHSWNDCLKTFGHENVLVAEILTRKLNSTILIHDHPKPAKSVIHSIQSYFGGFDQKHNHSAKVMIRPDTKLQNRTDQIPNLIVIGDRFSTDIILGTRLRERIPQSGSVLTILTQSIWKPESYGTKLMRWCEDRISQSDKSKSDEQSQSHGLSHQESVSHEELHLDHELQSCFNLPSQSSSSPQPKSIIQINSDKLSNFSNQILSNLKEFYLQSFGLGFTLPQSLKQLKVWYKKPYQI</sequence>
<dbReference type="InParanoid" id="F4SB59"/>
<dbReference type="Pfam" id="PF09419">
    <property type="entry name" value="PGP_phosphatase"/>
    <property type="match status" value="1"/>
</dbReference>
<dbReference type="HOGENOM" id="CLU_852797_0_0_1"/>
<dbReference type="GO" id="GO:0008962">
    <property type="term" value="F:phosphatidylglycerophosphatase activity"/>
    <property type="evidence" value="ECO:0007669"/>
    <property type="project" value="InterPro"/>
</dbReference>
<dbReference type="GeneID" id="18925107"/>
<dbReference type="KEGG" id="mlr:MELLADRAFT_113823"/>
<dbReference type="AlphaFoldDB" id="F4SB59"/>
<dbReference type="VEuPathDB" id="FungiDB:MELLADRAFT_113823"/>
<dbReference type="STRING" id="747676.F4SB59"/>
<dbReference type="EMBL" id="GL883185">
    <property type="protein sequence ID" value="EGF98118.1"/>
    <property type="molecule type" value="Genomic_DNA"/>
</dbReference>
<dbReference type="eggNOG" id="KOG2961">
    <property type="taxonomic scope" value="Eukaryota"/>
</dbReference>
<dbReference type="InterPro" id="IPR027706">
    <property type="entry name" value="PGP_Pase"/>
</dbReference>
<name>F4SB59_MELLP</name>
<feature type="region of interest" description="Disordered" evidence="1">
    <location>
        <begin position="226"/>
        <end position="245"/>
    </location>
</feature>
<evidence type="ECO:0000313" key="2">
    <source>
        <dbReference type="EMBL" id="EGF98118.1"/>
    </source>
</evidence>
<gene>
    <name evidence="2" type="ORF">MELLADRAFT_113823</name>
</gene>
<dbReference type="RefSeq" id="XP_007418644.1">
    <property type="nucleotide sequence ID" value="XM_007418582.1"/>
</dbReference>
<accession>F4SB59</accession>
<proteinExistence type="predicted"/>
<dbReference type="Proteomes" id="UP000001072">
    <property type="component" value="Unassembled WGS sequence"/>
</dbReference>
<feature type="compositionally biased region" description="Basic and acidic residues" evidence="1">
    <location>
        <begin position="226"/>
        <end position="235"/>
    </location>
</feature>